<dbReference type="InterPro" id="IPR002781">
    <property type="entry name" value="TM_pro_TauE-like"/>
</dbReference>
<keyword evidence="10" id="KW-1185">Reference proteome</keyword>
<evidence type="ECO:0000256" key="7">
    <source>
        <dbReference type="ARBA" id="ARBA00023136"/>
    </source>
</evidence>
<name>A0A369TIA6_9RHOB</name>
<evidence type="ECO:0000313" key="9">
    <source>
        <dbReference type="EMBL" id="RDD64125.1"/>
    </source>
</evidence>
<evidence type="ECO:0000256" key="6">
    <source>
        <dbReference type="ARBA" id="ARBA00022989"/>
    </source>
</evidence>
<keyword evidence="7 8" id="KW-0472">Membrane</keyword>
<dbReference type="InterPro" id="IPR052017">
    <property type="entry name" value="TSUP"/>
</dbReference>
<keyword evidence="6 8" id="KW-1133">Transmembrane helix</keyword>
<evidence type="ECO:0000256" key="4">
    <source>
        <dbReference type="ARBA" id="ARBA00022475"/>
    </source>
</evidence>
<evidence type="ECO:0000313" key="10">
    <source>
        <dbReference type="Proteomes" id="UP000253977"/>
    </source>
</evidence>
<feature type="transmembrane region" description="Helical" evidence="8">
    <location>
        <begin position="100"/>
        <end position="120"/>
    </location>
</feature>
<comment type="similarity">
    <text evidence="2 8">Belongs to the 4-toluene sulfonate uptake permease (TSUP) (TC 2.A.102) family.</text>
</comment>
<keyword evidence="5 8" id="KW-0812">Transmembrane</keyword>
<dbReference type="PANTHER" id="PTHR30269">
    <property type="entry name" value="TRANSMEMBRANE PROTEIN YFCA"/>
    <property type="match status" value="1"/>
</dbReference>
<feature type="transmembrane region" description="Helical" evidence="8">
    <location>
        <begin position="9"/>
        <end position="35"/>
    </location>
</feature>
<evidence type="ECO:0000256" key="8">
    <source>
        <dbReference type="RuleBase" id="RU363041"/>
    </source>
</evidence>
<sequence>MLQFETTQVVYLASAAFVAAMVRGFSGFGSALIYLPFAAQVLSPFQALTTLVIFDLLGPLPILRQAWRDCDPRDLRRLLAGLILGLPIGLWVLTLVAPEVFRYAVSCVALFMVACLVLGLRYRGTLSPPLVFGTGGLSGFLQGVAGIPGPPVILLYMASTRPAAAIRANMLLFLVATDLILLPMLALFGRFDPTAVLLGVLLILPTMAGSLAGAKLFQPRLEPVYRAVAYAIITAAAVSALPLWE</sequence>
<dbReference type="OrthoDB" id="9795324at2"/>
<keyword evidence="4 8" id="KW-1003">Cell membrane</keyword>
<evidence type="ECO:0000256" key="2">
    <source>
        <dbReference type="ARBA" id="ARBA00009142"/>
    </source>
</evidence>
<dbReference type="PANTHER" id="PTHR30269:SF37">
    <property type="entry name" value="MEMBRANE TRANSPORTER PROTEIN"/>
    <property type="match status" value="1"/>
</dbReference>
<evidence type="ECO:0000256" key="1">
    <source>
        <dbReference type="ARBA" id="ARBA00004651"/>
    </source>
</evidence>
<dbReference type="Pfam" id="PF01925">
    <property type="entry name" value="TauE"/>
    <property type="match status" value="1"/>
</dbReference>
<proteinExistence type="inferred from homology"/>
<organism evidence="9 10">
    <name type="scientific">Thalassococcus profundi</name>
    <dbReference type="NCBI Taxonomy" id="2282382"/>
    <lineage>
        <taxon>Bacteria</taxon>
        <taxon>Pseudomonadati</taxon>
        <taxon>Pseudomonadota</taxon>
        <taxon>Alphaproteobacteria</taxon>
        <taxon>Rhodobacterales</taxon>
        <taxon>Roseobacteraceae</taxon>
        <taxon>Thalassococcus</taxon>
    </lineage>
</organism>
<dbReference type="GO" id="GO:0005886">
    <property type="term" value="C:plasma membrane"/>
    <property type="evidence" value="ECO:0007669"/>
    <property type="project" value="UniProtKB-SubCell"/>
</dbReference>
<feature type="transmembrane region" description="Helical" evidence="8">
    <location>
        <begin position="41"/>
        <end position="63"/>
    </location>
</feature>
<dbReference type="EMBL" id="QPMK01000029">
    <property type="protein sequence ID" value="RDD64125.1"/>
    <property type="molecule type" value="Genomic_DNA"/>
</dbReference>
<keyword evidence="3" id="KW-0813">Transport</keyword>
<gene>
    <name evidence="9" type="ORF">DU478_21915</name>
</gene>
<accession>A0A369TIA6</accession>
<feature type="transmembrane region" description="Helical" evidence="8">
    <location>
        <begin position="75"/>
        <end position="94"/>
    </location>
</feature>
<feature type="transmembrane region" description="Helical" evidence="8">
    <location>
        <begin position="195"/>
        <end position="217"/>
    </location>
</feature>
<dbReference type="RefSeq" id="WP_114512989.1">
    <property type="nucleotide sequence ID" value="NZ_QPMK01000029.1"/>
</dbReference>
<dbReference type="Proteomes" id="UP000253977">
    <property type="component" value="Unassembled WGS sequence"/>
</dbReference>
<evidence type="ECO:0000256" key="5">
    <source>
        <dbReference type="ARBA" id="ARBA00022692"/>
    </source>
</evidence>
<comment type="caution">
    <text evidence="9">The sequence shown here is derived from an EMBL/GenBank/DDBJ whole genome shotgun (WGS) entry which is preliminary data.</text>
</comment>
<dbReference type="AlphaFoldDB" id="A0A369TIA6"/>
<feature type="transmembrane region" description="Helical" evidence="8">
    <location>
        <begin position="224"/>
        <end position="244"/>
    </location>
</feature>
<protein>
    <recommendedName>
        <fullName evidence="8">Probable membrane transporter protein</fullName>
    </recommendedName>
</protein>
<feature type="transmembrane region" description="Helical" evidence="8">
    <location>
        <begin position="170"/>
        <end position="189"/>
    </location>
</feature>
<comment type="subcellular location">
    <subcellularLocation>
        <location evidence="1 8">Cell membrane</location>
        <topology evidence="1 8">Multi-pass membrane protein</topology>
    </subcellularLocation>
</comment>
<evidence type="ECO:0000256" key="3">
    <source>
        <dbReference type="ARBA" id="ARBA00022448"/>
    </source>
</evidence>
<reference evidence="9 10" key="1">
    <citation type="submission" date="2018-07" db="EMBL/GenBank/DDBJ databases">
        <title>Thalassococcus profundi sp. nov., a marine bacterium isolated from deep seawater of Okinawa Trough.</title>
        <authorList>
            <person name="Yu M."/>
        </authorList>
    </citation>
    <scope>NUCLEOTIDE SEQUENCE [LARGE SCALE GENOMIC DNA]</scope>
    <source>
        <strain evidence="9 10">WRAS1</strain>
    </source>
</reference>